<comment type="caution">
    <text evidence="2">The sequence shown here is derived from an EMBL/GenBank/DDBJ whole genome shotgun (WGS) entry which is preliminary data.</text>
</comment>
<accession>A0A2M6T1J7</accession>
<reference evidence="3" key="1">
    <citation type="submission" date="2017-09" db="EMBL/GenBank/DDBJ databases">
        <title>Depth-based differentiation of microbial function through sediment-hosted aquifers and enrichment of novel symbionts in the deep terrestrial subsurface.</title>
        <authorList>
            <person name="Probst A.J."/>
            <person name="Ladd B."/>
            <person name="Jarett J.K."/>
            <person name="Geller-Mcgrath D.E."/>
            <person name="Sieber C.M.K."/>
            <person name="Emerson J.B."/>
            <person name="Anantharaman K."/>
            <person name="Thomas B.C."/>
            <person name="Malmstrom R."/>
            <person name="Stieglmeier M."/>
            <person name="Klingl A."/>
            <person name="Woyke T."/>
            <person name="Ryan C.M."/>
            <person name="Banfield J.F."/>
        </authorList>
    </citation>
    <scope>NUCLEOTIDE SEQUENCE [LARGE SCALE GENOMIC DNA]</scope>
</reference>
<keyword evidence="1" id="KW-0812">Transmembrane</keyword>
<sequence>MQHIDFLRQNKGYLDEPYSKHIIRSVRELMVDFAKRRHRIFYFAIVGKTIILLTAFLKQTDKTPLSVIKEAQENYLNVINNKKFYVYNTKTIK</sequence>
<gene>
    <name evidence="2" type="ORF">COT34_00335</name>
</gene>
<proteinExistence type="predicted"/>
<feature type="transmembrane region" description="Helical" evidence="1">
    <location>
        <begin position="40"/>
        <end position="57"/>
    </location>
</feature>
<dbReference type="EMBL" id="PEYE01000007">
    <property type="protein sequence ID" value="PIS39073.1"/>
    <property type="molecule type" value="Genomic_DNA"/>
</dbReference>
<dbReference type="InterPro" id="IPR009241">
    <property type="entry name" value="HigB-like"/>
</dbReference>
<dbReference type="Proteomes" id="UP000229390">
    <property type="component" value="Unassembled WGS sequence"/>
</dbReference>
<protein>
    <submittedName>
        <fullName evidence="2">Uncharacterized protein</fullName>
    </submittedName>
</protein>
<evidence type="ECO:0000313" key="2">
    <source>
        <dbReference type="EMBL" id="PIS39073.1"/>
    </source>
</evidence>
<keyword evidence="1" id="KW-1133">Transmembrane helix</keyword>
<keyword evidence="1" id="KW-0472">Membrane</keyword>
<evidence type="ECO:0000256" key="1">
    <source>
        <dbReference type="SAM" id="Phobius"/>
    </source>
</evidence>
<name>A0A2M6T1J7_9BACT</name>
<evidence type="ECO:0000313" key="3">
    <source>
        <dbReference type="Proteomes" id="UP000229390"/>
    </source>
</evidence>
<dbReference type="Pfam" id="PF05973">
    <property type="entry name" value="Gp49"/>
    <property type="match status" value="1"/>
</dbReference>
<dbReference type="AlphaFoldDB" id="A0A2M6T1J7"/>
<organism evidence="2 3">
    <name type="scientific">Candidatus Nealsonbacteria bacterium CG08_land_8_20_14_0_20_43_11</name>
    <dbReference type="NCBI Taxonomy" id="1974706"/>
    <lineage>
        <taxon>Bacteria</taxon>
        <taxon>Candidatus Nealsoniibacteriota</taxon>
    </lineage>
</organism>